<dbReference type="CDD" id="cd15830">
    <property type="entry name" value="BamD"/>
    <property type="match status" value="1"/>
</dbReference>
<dbReference type="AlphaFoldDB" id="A0A0W0RUW7"/>
<dbReference type="Proteomes" id="UP000054695">
    <property type="component" value="Unassembled WGS sequence"/>
</dbReference>
<evidence type="ECO:0000256" key="4">
    <source>
        <dbReference type="ARBA" id="ARBA00023237"/>
    </source>
</evidence>
<dbReference type="GO" id="GO:0051205">
    <property type="term" value="P:protein insertion into membrane"/>
    <property type="evidence" value="ECO:0007669"/>
    <property type="project" value="UniProtKB-UniRule"/>
</dbReference>
<keyword evidence="2 6" id="KW-0472">Membrane</keyword>
<dbReference type="Gene3D" id="1.25.40.10">
    <property type="entry name" value="Tetratricopeptide repeat domain"/>
    <property type="match status" value="1"/>
</dbReference>
<dbReference type="GO" id="GO:0043165">
    <property type="term" value="P:Gram-negative-bacterium-type cell outer membrane assembly"/>
    <property type="evidence" value="ECO:0007669"/>
    <property type="project" value="UniProtKB-UniRule"/>
</dbReference>
<dbReference type="NCBIfam" id="TIGR03302">
    <property type="entry name" value="OM_YfiO"/>
    <property type="match status" value="1"/>
</dbReference>
<comment type="subcellular location">
    <subcellularLocation>
        <location evidence="6">Cell outer membrane</location>
        <topology evidence="6">Lipid-anchor</topology>
    </subcellularLocation>
</comment>
<dbReference type="EMBL" id="LNXU01000013">
    <property type="protein sequence ID" value="KTC74774.1"/>
    <property type="molecule type" value="Genomic_DNA"/>
</dbReference>
<dbReference type="PANTHER" id="PTHR37423:SF1">
    <property type="entry name" value="OUTER MEMBRANE PROTEIN ASSEMBLY FACTOR BAMD"/>
    <property type="match status" value="1"/>
</dbReference>
<comment type="subunit">
    <text evidence="6">Part of the Bam complex.</text>
</comment>
<evidence type="ECO:0000313" key="10">
    <source>
        <dbReference type="Proteomes" id="UP000054695"/>
    </source>
</evidence>
<keyword evidence="10" id="KW-1185">Reference proteome</keyword>
<evidence type="ECO:0000256" key="3">
    <source>
        <dbReference type="ARBA" id="ARBA00023139"/>
    </source>
</evidence>
<dbReference type="InterPro" id="IPR017689">
    <property type="entry name" value="BamD"/>
</dbReference>
<dbReference type="GO" id="GO:1990063">
    <property type="term" value="C:Bam protein complex"/>
    <property type="evidence" value="ECO:0007669"/>
    <property type="project" value="TreeGrafter"/>
</dbReference>
<keyword evidence="1 6" id="KW-0732">Signal</keyword>
<dbReference type="InterPro" id="IPR011990">
    <property type="entry name" value="TPR-like_helical_dom_sf"/>
</dbReference>
<comment type="similarity">
    <text evidence="6">Belongs to the BamD family.</text>
</comment>
<keyword evidence="3 6" id="KW-0564">Palmitate</keyword>
<evidence type="ECO:0000256" key="2">
    <source>
        <dbReference type="ARBA" id="ARBA00023136"/>
    </source>
</evidence>
<comment type="function">
    <text evidence="6">Part of the outer membrane protein assembly complex, which is involved in assembly and insertion of beta-barrel proteins into the outer membrane.</text>
</comment>
<organism evidence="9 10">
    <name type="scientific">Legionella bozemanae</name>
    <name type="common">Fluoribacter bozemanae</name>
    <dbReference type="NCBI Taxonomy" id="447"/>
    <lineage>
        <taxon>Bacteria</taxon>
        <taxon>Pseudomonadati</taxon>
        <taxon>Pseudomonadota</taxon>
        <taxon>Gammaproteobacteria</taxon>
        <taxon>Legionellales</taxon>
        <taxon>Legionellaceae</taxon>
        <taxon>Legionella</taxon>
    </lineage>
</organism>
<dbReference type="SUPFAM" id="SSF48452">
    <property type="entry name" value="TPR-like"/>
    <property type="match status" value="1"/>
</dbReference>
<evidence type="ECO:0000256" key="6">
    <source>
        <dbReference type="HAMAP-Rule" id="MF_00922"/>
    </source>
</evidence>
<protein>
    <recommendedName>
        <fullName evidence="6">Outer membrane protein assembly factor BamD</fullName>
    </recommendedName>
</protein>
<dbReference type="STRING" id="447.Lboz_1173"/>
<evidence type="ECO:0000259" key="8">
    <source>
        <dbReference type="Pfam" id="PF13525"/>
    </source>
</evidence>
<name>A0A0W0RUW7_LEGBO</name>
<evidence type="ECO:0000256" key="5">
    <source>
        <dbReference type="ARBA" id="ARBA00023288"/>
    </source>
</evidence>
<dbReference type="HAMAP" id="MF_00922">
    <property type="entry name" value="OM_assembly_BamD"/>
    <property type="match status" value="1"/>
</dbReference>
<evidence type="ECO:0000256" key="1">
    <source>
        <dbReference type="ARBA" id="ARBA00022729"/>
    </source>
</evidence>
<keyword evidence="4 6" id="KW-0998">Cell outer membrane</keyword>
<dbReference type="InterPro" id="IPR039565">
    <property type="entry name" value="BamD-like"/>
</dbReference>
<reference evidence="9 10" key="1">
    <citation type="submission" date="2015-11" db="EMBL/GenBank/DDBJ databases">
        <title>Genomic analysis of 38 Legionella species identifies large and diverse effector repertoires.</title>
        <authorList>
            <person name="Burstein D."/>
            <person name="Amaro F."/>
            <person name="Zusman T."/>
            <person name="Lifshitz Z."/>
            <person name="Cohen O."/>
            <person name="Gilbert J.A."/>
            <person name="Pupko T."/>
            <person name="Shuman H.A."/>
            <person name="Segal G."/>
        </authorList>
    </citation>
    <scope>NUCLEOTIDE SEQUENCE [LARGE SCALE GENOMIC DNA]</scope>
    <source>
        <strain evidence="9 10">WIGA</strain>
    </source>
</reference>
<dbReference type="PROSITE" id="PS51257">
    <property type="entry name" value="PROKAR_LIPOPROTEIN"/>
    <property type="match status" value="1"/>
</dbReference>
<accession>A0A0W0RUW7</accession>
<keyword evidence="5 6" id="KW-0449">Lipoprotein</keyword>
<proteinExistence type="inferred from homology"/>
<feature type="domain" description="Outer membrane lipoprotein BamD-like" evidence="8">
    <location>
        <begin position="36"/>
        <end position="240"/>
    </location>
</feature>
<comment type="caution">
    <text evidence="9">The sequence shown here is derived from an EMBL/GenBank/DDBJ whole genome shotgun (WGS) entry which is preliminary data.</text>
</comment>
<evidence type="ECO:0000256" key="7">
    <source>
        <dbReference type="SAM" id="SignalP"/>
    </source>
</evidence>
<dbReference type="PATRIC" id="fig|447.4.peg.1255"/>
<gene>
    <name evidence="6" type="primary">bamD</name>
    <name evidence="9" type="ORF">Lboz_1173</name>
</gene>
<dbReference type="PANTHER" id="PTHR37423">
    <property type="entry name" value="SOLUBLE LYTIC MUREIN TRANSGLYCOSYLASE-RELATED"/>
    <property type="match status" value="1"/>
</dbReference>
<feature type="signal peptide" evidence="7">
    <location>
        <begin position="1"/>
        <end position="20"/>
    </location>
</feature>
<evidence type="ECO:0000313" key="9">
    <source>
        <dbReference type="EMBL" id="KTC74774.1"/>
    </source>
</evidence>
<sequence length="259" mass="30156">MKRIQMLFLVVLIVSLSACKTWWGKEDDDNNPYKGMTAEQLYTEAQKDLRKKEYATAIKHLEAIETMYPFSDYTEHSQMQLIYAYYKNEDYPSAAATAERFIHLYPRAKNVDYAYYMRGMANFQQSRGVFAKFLPLDESWRDPGTQNQAYSDFGVLIQKFPESKYKANALQRMIYLRNMFAQHELNVATFYFKRKMYVAAINRASYVVKNYPQAPSVKQALVVMYDANMALGFNKAAEEALAVYKATYNTSKMEHIVSN</sequence>
<dbReference type="OrthoDB" id="9779191at2"/>
<feature type="chain" id="PRO_5008997484" description="Outer membrane protein assembly factor BamD" evidence="7">
    <location>
        <begin position="21"/>
        <end position="259"/>
    </location>
</feature>
<dbReference type="Pfam" id="PF13525">
    <property type="entry name" value="YfiO"/>
    <property type="match status" value="1"/>
</dbReference>
<dbReference type="RefSeq" id="WP_058458847.1">
    <property type="nucleotide sequence ID" value="NZ_CAAAIY010000012.1"/>
</dbReference>